<dbReference type="AlphaFoldDB" id="A0A552WMV8"/>
<evidence type="ECO:0000313" key="2">
    <source>
        <dbReference type="EMBL" id="TRW44082.1"/>
    </source>
</evidence>
<dbReference type="GO" id="GO:0006508">
    <property type="term" value="P:proteolysis"/>
    <property type="evidence" value="ECO:0007669"/>
    <property type="project" value="InterPro"/>
</dbReference>
<dbReference type="Proteomes" id="UP000318693">
    <property type="component" value="Unassembled WGS sequence"/>
</dbReference>
<feature type="domain" description="Peptidase M17 leucyl aminopeptidase N-terminal" evidence="1">
    <location>
        <begin position="53"/>
        <end position="150"/>
    </location>
</feature>
<sequence length="175" mass="17812">MSRRPNKVIPDTFTPIPSQRAHVDLHAVDAVADVAASGVVVHSDAEVPGDLGLSRDALRRAGFDAKVGDVLVLPGESASLPLAVGGGPLAEQSVDSLRDTAAAFARAAPRAGAVGLRLPVLGGVDARSAAQALTEGTLLARYRYSVLRAEPKETALTGVQLVLDVRPVAGGVVAG</sequence>
<dbReference type="Gene3D" id="3.40.220.10">
    <property type="entry name" value="Leucine Aminopeptidase, subunit E, domain 1"/>
    <property type="match status" value="1"/>
</dbReference>
<evidence type="ECO:0000313" key="3">
    <source>
        <dbReference type="Proteomes" id="UP000318693"/>
    </source>
</evidence>
<organism evidence="2 3">
    <name type="scientific">Georgenia yuyongxinii</name>
    <dbReference type="NCBI Taxonomy" id="2589797"/>
    <lineage>
        <taxon>Bacteria</taxon>
        <taxon>Bacillati</taxon>
        <taxon>Actinomycetota</taxon>
        <taxon>Actinomycetes</taxon>
        <taxon>Micrococcales</taxon>
        <taxon>Bogoriellaceae</taxon>
        <taxon>Georgenia</taxon>
    </lineage>
</organism>
<dbReference type="InterPro" id="IPR008283">
    <property type="entry name" value="Peptidase_M17_N"/>
</dbReference>
<dbReference type="SUPFAM" id="SSF52949">
    <property type="entry name" value="Macro domain-like"/>
    <property type="match status" value="1"/>
</dbReference>
<dbReference type="EMBL" id="VJXR01000055">
    <property type="protein sequence ID" value="TRW44082.1"/>
    <property type="molecule type" value="Genomic_DNA"/>
</dbReference>
<proteinExistence type="predicted"/>
<comment type="caution">
    <text evidence="2">The sequence shown here is derived from an EMBL/GenBank/DDBJ whole genome shotgun (WGS) entry which is preliminary data.</text>
</comment>
<reference evidence="2 3" key="1">
    <citation type="submission" date="2019-07" db="EMBL/GenBank/DDBJ databases">
        <title>Georgenia wutianyii sp. nov. and Georgenia *** sp. nov. isolated from plateau pika (Ochotona curzoniae) in the Qinghai-Tibet plateau of China.</title>
        <authorList>
            <person name="Tian Z."/>
        </authorList>
    </citation>
    <scope>NUCLEOTIDE SEQUENCE [LARGE SCALE GENOMIC DNA]</scope>
    <source>
        <strain evidence="2 3">Z446</strain>
    </source>
</reference>
<dbReference type="RefSeq" id="WP_143419293.1">
    <property type="nucleotide sequence ID" value="NZ_VJXR01000055.1"/>
</dbReference>
<evidence type="ECO:0000259" key="1">
    <source>
        <dbReference type="Pfam" id="PF02789"/>
    </source>
</evidence>
<dbReference type="Pfam" id="PF02789">
    <property type="entry name" value="Peptidase_M17_N"/>
    <property type="match status" value="1"/>
</dbReference>
<gene>
    <name evidence="2" type="ORF">FJ693_15055</name>
</gene>
<keyword evidence="3" id="KW-1185">Reference proteome</keyword>
<protein>
    <recommendedName>
        <fullName evidence="1">Peptidase M17 leucyl aminopeptidase N-terminal domain-containing protein</fullName>
    </recommendedName>
</protein>
<accession>A0A552WMV8</accession>
<name>A0A552WMV8_9MICO</name>
<dbReference type="InterPro" id="IPR043472">
    <property type="entry name" value="Macro_dom-like"/>
</dbReference>
<dbReference type="GO" id="GO:0070006">
    <property type="term" value="F:metalloaminopeptidase activity"/>
    <property type="evidence" value="ECO:0007669"/>
    <property type="project" value="InterPro"/>
</dbReference>